<dbReference type="PANTHER" id="PTHR43181">
    <property type="entry name" value="2-C-METHYL-D-ERYTHRITOL 2,4-CYCLODIPHOSPHATE SYNTHASE, CHLOROPLASTIC"/>
    <property type="match status" value="1"/>
</dbReference>
<dbReference type="HAMAP" id="MF_00107">
    <property type="entry name" value="IspF"/>
    <property type="match status" value="1"/>
</dbReference>
<evidence type="ECO:0000256" key="4">
    <source>
        <dbReference type="ARBA" id="ARBA00012579"/>
    </source>
</evidence>
<evidence type="ECO:0000256" key="7">
    <source>
        <dbReference type="ARBA" id="ARBA00023239"/>
    </source>
</evidence>
<dbReference type="FunFam" id="3.30.1330.50:FF:000001">
    <property type="entry name" value="2-C-methyl-D-erythritol 2,4-cyclodiphosphate synthase"/>
    <property type="match status" value="1"/>
</dbReference>
<dbReference type="SUPFAM" id="SSF69765">
    <property type="entry name" value="IpsF-like"/>
    <property type="match status" value="1"/>
</dbReference>
<name>A0AAX3H4T3_CLODI</name>
<evidence type="ECO:0000256" key="9">
    <source>
        <dbReference type="RuleBase" id="RU004395"/>
    </source>
</evidence>
<comment type="caution">
    <text evidence="8">Lacks conserved residue(s) required for the propagation of feature annotation.</text>
</comment>
<keyword evidence="5 8" id="KW-0479">Metal-binding</keyword>
<comment type="function">
    <text evidence="8">Involved in the biosynthesis of isopentenyl diphosphate (IPP) and dimethylallyl diphosphate (DMAPP), two major building blocks of isoprenoid compounds. Catalyzes the conversion of 4-diphosphocytidyl-2-C-methyl-D-erythritol 2-phosphate (CDP-ME2P) to 2-C-methyl-D-erythritol 2,4-cyclodiphosphate (ME-CPP) with a corresponding release of cytidine 5-monophosphate (CMP).</text>
</comment>
<dbReference type="InterPro" id="IPR020555">
    <property type="entry name" value="MECDP_synthase_CS"/>
</dbReference>
<comment type="similarity">
    <text evidence="3 8 9">Belongs to the IspF family.</text>
</comment>
<feature type="binding site" evidence="8">
    <location>
        <position position="139"/>
    </location>
    <ligand>
        <name>4-CDP-2-C-methyl-D-erythritol 2-phosphate</name>
        <dbReference type="ChEBI" id="CHEBI:57919"/>
    </ligand>
</feature>
<dbReference type="GO" id="GO:0008685">
    <property type="term" value="F:2-C-methyl-D-erythritol 2,4-cyclodiphosphate synthase activity"/>
    <property type="evidence" value="ECO:0007669"/>
    <property type="project" value="UniProtKB-UniRule"/>
</dbReference>
<reference evidence="11 12" key="1">
    <citation type="submission" date="2019-02" db="EMBL/GenBank/DDBJ databases">
        <authorList>
            <consortium name="Pathogen Informatics"/>
        </authorList>
    </citation>
    <scope>NUCLEOTIDE SEQUENCE [LARGE SCALE GENOMIC DNA]</scope>
    <source>
        <strain evidence="11 12">078GUE027</strain>
    </source>
</reference>
<comment type="pathway">
    <text evidence="2 8">Isoprenoid biosynthesis; isopentenyl diphosphate biosynthesis via DXP pathway; isopentenyl diphosphate from 1-deoxy-D-xylulose 5-phosphate: step 4/6.</text>
</comment>
<evidence type="ECO:0000256" key="8">
    <source>
        <dbReference type="HAMAP-Rule" id="MF_00107"/>
    </source>
</evidence>
<dbReference type="GO" id="GO:0046872">
    <property type="term" value="F:metal ion binding"/>
    <property type="evidence" value="ECO:0007669"/>
    <property type="project" value="UniProtKB-KW"/>
</dbReference>
<dbReference type="PANTHER" id="PTHR43181:SF1">
    <property type="entry name" value="2-C-METHYL-D-ERYTHRITOL 2,4-CYCLODIPHOSPHATE SYNTHASE, CHLOROPLASTIC"/>
    <property type="match status" value="1"/>
</dbReference>
<feature type="binding site" evidence="8">
    <location>
        <begin position="8"/>
        <end position="10"/>
    </location>
    <ligand>
        <name>4-CDP-2-C-methyl-D-erythritol 2-phosphate</name>
        <dbReference type="ChEBI" id="CHEBI:57919"/>
    </ligand>
</feature>
<proteinExistence type="inferred from homology"/>
<dbReference type="Pfam" id="PF02542">
    <property type="entry name" value="YgbB"/>
    <property type="match status" value="1"/>
</dbReference>
<dbReference type="EMBL" id="CAADAT010000024">
    <property type="protein sequence ID" value="VFD55679.1"/>
    <property type="molecule type" value="Genomic_DNA"/>
</dbReference>
<dbReference type="EC" id="4.6.1.12" evidence="4 8"/>
<comment type="caution">
    <text evidence="11">The sequence shown here is derived from an EMBL/GenBank/DDBJ whole genome shotgun (WGS) entry which is preliminary data.</text>
</comment>
<organism evidence="11 12">
    <name type="scientific">Clostridioides difficile</name>
    <name type="common">Peptoclostridium difficile</name>
    <dbReference type="NCBI Taxonomy" id="1496"/>
    <lineage>
        <taxon>Bacteria</taxon>
        <taxon>Bacillati</taxon>
        <taxon>Bacillota</taxon>
        <taxon>Clostridia</taxon>
        <taxon>Peptostreptococcales</taxon>
        <taxon>Peptostreptococcaceae</taxon>
        <taxon>Clostridioides</taxon>
    </lineage>
</organism>
<feature type="domain" description="2-C-methyl-D-erythritol 2,4-cyclodiphosphate synthase" evidence="10">
    <location>
        <begin position="1"/>
        <end position="154"/>
    </location>
</feature>
<dbReference type="GO" id="GO:0016114">
    <property type="term" value="P:terpenoid biosynthetic process"/>
    <property type="evidence" value="ECO:0007669"/>
    <property type="project" value="InterPro"/>
</dbReference>
<feature type="binding site" evidence="8">
    <location>
        <position position="10"/>
    </location>
    <ligand>
        <name>a divalent metal cation</name>
        <dbReference type="ChEBI" id="CHEBI:60240"/>
    </ligand>
</feature>
<evidence type="ECO:0000313" key="12">
    <source>
        <dbReference type="Proteomes" id="UP000346772"/>
    </source>
</evidence>
<evidence type="ECO:0000256" key="3">
    <source>
        <dbReference type="ARBA" id="ARBA00008480"/>
    </source>
</evidence>
<feature type="binding site" evidence="8">
    <location>
        <begin position="100"/>
        <end position="106"/>
    </location>
    <ligand>
        <name>4-CDP-2-C-methyl-D-erythritol 2-phosphate</name>
        <dbReference type="ChEBI" id="CHEBI:57919"/>
    </ligand>
</feature>
<evidence type="ECO:0000256" key="6">
    <source>
        <dbReference type="ARBA" id="ARBA00023229"/>
    </source>
</evidence>
<comment type="catalytic activity">
    <reaction evidence="1 8 9">
        <text>4-CDP-2-C-methyl-D-erythritol 2-phosphate = 2-C-methyl-D-erythritol 2,4-cyclic diphosphate + CMP</text>
        <dbReference type="Rhea" id="RHEA:23864"/>
        <dbReference type="ChEBI" id="CHEBI:57919"/>
        <dbReference type="ChEBI" id="CHEBI:58483"/>
        <dbReference type="ChEBI" id="CHEBI:60377"/>
        <dbReference type="EC" id="4.6.1.12"/>
    </reaction>
</comment>
<dbReference type="InterPro" id="IPR036571">
    <property type="entry name" value="MECDP_synthase_sf"/>
</dbReference>
<comment type="cofactor">
    <cofactor evidence="8">
        <name>a divalent metal cation</name>
        <dbReference type="ChEBI" id="CHEBI:60240"/>
    </cofactor>
    <text evidence="8">Binds 1 divalent metal cation per subunit.</text>
</comment>
<evidence type="ECO:0000256" key="1">
    <source>
        <dbReference type="ARBA" id="ARBA00000200"/>
    </source>
</evidence>
<dbReference type="PROSITE" id="PS01350">
    <property type="entry name" value="ISPF"/>
    <property type="match status" value="1"/>
</dbReference>
<dbReference type="InterPro" id="IPR003526">
    <property type="entry name" value="MECDP_synthase"/>
</dbReference>
<feature type="site" description="Transition state stabilizer" evidence="8">
    <location>
        <position position="133"/>
    </location>
</feature>
<keyword evidence="7 8" id="KW-0456">Lyase</keyword>
<sequence length="161" mass="17461">MRIGLGYDVHKLTEDRKLIIGGVEIPHDKGLLGHSDADVLIHAIMDSILGALALGDIGKHFPDTDEEYKGADSMKLLEHVYNLITSKGYKIGNIDSTIIAQSPKMAPYIENMRSNISKVLNTDIDNINIKATTEEGLGFTGAKQGIASQSICLLLLTSQNN</sequence>
<evidence type="ECO:0000256" key="5">
    <source>
        <dbReference type="ARBA" id="ARBA00022723"/>
    </source>
</evidence>
<evidence type="ECO:0000256" key="2">
    <source>
        <dbReference type="ARBA" id="ARBA00004709"/>
    </source>
</evidence>
<dbReference type="RefSeq" id="WP_003421206.1">
    <property type="nucleotide sequence ID" value="NZ_BEHB01000019.1"/>
</dbReference>
<accession>A0AAX3H4T3</accession>
<feature type="binding site" evidence="8">
    <location>
        <position position="8"/>
    </location>
    <ligand>
        <name>a divalent metal cation</name>
        <dbReference type="ChEBI" id="CHEBI:60240"/>
    </ligand>
</feature>
<dbReference type="Gene3D" id="3.30.1330.50">
    <property type="entry name" value="2-C-methyl-D-erythritol 2,4-cyclodiphosphate synthase"/>
    <property type="match status" value="1"/>
</dbReference>
<evidence type="ECO:0000259" key="10">
    <source>
        <dbReference type="Pfam" id="PF02542"/>
    </source>
</evidence>
<feature type="binding site" evidence="8">
    <location>
        <position position="42"/>
    </location>
    <ligand>
        <name>a divalent metal cation</name>
        <dbReference type="ChEBI" id="CHEBI:60240"/>
    </ligand>
</feature>
<protein>
    <recommendedName>
        <fullName evidence="4 8">2-C-methyl-D-erythritol 2,4-cyclodiphosphate synthase</fullName>
        <shortName evidence="8">MECDP-synthase</shortName>
        <shortName evidence="8">MECPP-synthase</shortName>
        <shortName evidence="8">MECPS</shortName>
        <ecNumber evidence="4 8">4.6.1.12</ecNumber>
    </recommendedName>
</protein>
<dbReference type="GO" id="GO:0019288">
    <property type="term" value="P:isopentenyl diphosphate biosynthetic process, methylerythritol 4-phosphate pathway"/>
    <property type="evidence" value="ECO:0007669"/>
    <property type="project" value="UniProtKB-UniRule"/>
</dbReference>
<feature type="site" description="Transition state stabilizer" evidence="8">
    <location>
        <position position="34"/>
    </location>
</feature>
<keyword evidence="6 8" id="KW-0414">Isoprene biosynthesis</keyword>
<dbReference type="CDD" id="cd00554">
    <property type="entry name" value="MECDP_synthase"/>
    <property type="match status" value="1"/>
</dbReference>
<dbReference type="AlphaFoldDB" id="A0AAX3H4T3"/>
<feature type="binding site" evidence="8">
    <location>
        <begin position="132"/>
        <end position="135"/>
    </location>
    <ligand>
        <name>4-CDP-2-C-methyl-D-erythritol 2-phosphate</name>
        <dbReference type="ChEBI" id="CHEBI:57919"/>
    </ligand>
</feature>
<dbReference type="Proteomes" id="UP000346772">
    <property type="component" value="Unassembled WGS sequence"/>
</dbReference>
<feature type="binding site" evidence="8">
    <location>
        <begin position="56"/>
        <end position="58"/>
    </location>
    <ligand>
        <name>4-CDP-2-C-methyl-D-erythritol 2-phosphate</name>
        <dbReference type="ChEBI" id="CHEBI:57919"/>
    </ligand>
</feature>
<feature type="binding site" evidence="8">
    <location>
        <begin position="61"/>
        <end position="65"/>
    </location>
    <ligand>
        <name>4-CDP-2-C-methyl-D-erythritol 2-phosphate</name>
        <dbReference type="ChEBI" id="CHEBI:57919"/>
    </ligand>
</feature>
<gene>
    <name evidence="8 11" type="primary">ispF</name>
    <name evidence="11" type="ORF">SAMEA1710456_03217</name>
</gene>
<feature type="binding site" evidence="8">
    <location>
        <begin position="34"/>
        <end position="35"/>
    </location>
    <ligand>
        <name>4-CDP-2-C-methyl-D-erythritol 2-phosphate</name>
        <dbReference type="ChEBI" id="CHEBI:57919"/>
    </ligand>
</feature>
<evidence type="ECO:0000313" key="11">
    <source>
        <dbReference type="EMBL" id="VFD55679.1"/>
    </source>
</evidence>
<dbReference type="NCBIfam" id="TIGR00151">
    <property type="entry name" value="ispF"/>
    <property type="match status" value="1"/>
</dbReference>
<comment type="subunit">
    <text evidence="8">Homotrimer.</text>
</comment>